<feature type="chain" id="PRO_5016719994" description="Peptidase inhibitor family I36" evidence="2">
    <location>
        <begin position="32"/>
        <end position="174"/>
    </location>
</feature>
<evidence type="ECO:0000256" key="1">
    <source>
        <dbReference type="SAM" id="MobiDB-lite"/>
    </source>
</evidence>
<dbReference type="Proteomes" id="UP000255355">
    <property type="component" value="Unassembled WGS sequence"/>
</dbReference>
<feature type="signal peptide" evidence="2">
    <location>
        <begin position="1"/>
        <end position="31"/>
    </location>
</feature>
<feature type="region of interest" description="Disordered" evidence="1">
    <location>
        <begin position="155"/>
        <end position="174"/>
    </location>
</feature>
<evidence type="ECO:0000313" key="3">
    <source>
        <dbReference type="EMBL" id="RDI43677.1"/>
    </source>
</evidence>
<dbReference type="RefSeq" id="WP_147289130.1">
    <property type="nucleotide sequence ID" value="NZ_QQAZ01000019.1"/>
</dbReference>
<accession>A0A370GJ61</accession>
<keyword evidence="2" id="KW-0732">Signal</keyword>
<evidence type="ECO:0000313" key="4">
    <source>
        <dbReference type="Proteomes" id="UP000255355"/>
    </source>
</evidence>
<dbReference type="AlphaFoldDB" id="A0A370GJ61"/>
<dbReference type="EMBL" id="QQAZ01000019">
    <property type="protein sequence ID" value="RDI43677.1"/>
    <property type="molecule type" value="Genomic_DNA"/>
</dbReference>
<dbReference type="OrthoDB" id="4566760at2"/>
<keyword evidence="4" id="KW-1185">Reference proteome</keyword>
<reference evidence="3 4" key="1">
    <citation type="submission" date="2018-07" db="EMBL/GenBank/DDBJ databases">
        <title>Genomic Encyclopedia of Type Strains, Phase IV (KMG-IV): sequencing the most valuable type-strain genomes for metagenomic binning, comparative biology and taxonomic classification.</title>
        <authorList>
            <person name="Goeker M."/>
        </authorList>
    </citation>
    <scope>NUCLEOTIDE SEQUENCE [LARGE SCALE GENOMIC DNA]</scope>
    <source>
        <strain evidence="3 4">DSM 44952</strain>
    </source>
</reference>
<protein>
    <recommendedName>
        <fullName evidence="5">Peptidase inhibitor family I36</fullName>
    </recommendedName>
</protein>
<comment type="caution">
    <text evidence="3">The sequence shown here is derived from an EMBL/GenBank/DDBJ whole genome shotgun (WGS) entry which is preliminary data.</text>
</comment>
<evidence type="ECO:0000256" key="2">
    <source>
        <dbReference type="SAM" id="SignalP"/>
    </source>
</evidence>
<evidence type="ECO:0008006" key="5">
    <source>
        <dbReference type="Google" id="ProtNLM"/>
    </source>
</evidence>
<gene>
    <name evidence="3" type="ORF">DFR68_11964</name>
</gene>
<proteinExistence type="predicted"/>
<feature type="compositionally biased region" description="Polar residues" evidence="1">
    <location>
        <begin position="164"/>
        <end position="174"/>
    </location>
</feature>
<name>A0A370GJ61_9NOCA</name>
<organism evidence="3 4">
    <name type="scientific">Nocardia mexicana</name>
    <dbReference type="NCBI Taxonomy" id="279262"/>
    <lineage>
        <taxon>Bacteria</taxon>
        <taxon>Bacillati</taxon>
        <taxon>Actinomycetota</taxon>
        <taxon>Actinomycetes</taxon>
        <taxon>Mycobacteriales</taxon>
        <taxon>Nocardiaceae</taxon>
        <taxon>Nocardia</taxon>
    </lineage>
</organism>
<sequence length="174" mass="18155">MARVPRVTLTLSAIAAMTAGGLGLGAGVADADVRTSGTRPAAVCLWDGAAHPTGTTVVAGGRDYVCGTDDLGAYWFGGPPTDRPDTVAAPGSRTDPAGRFSPGARQPGTSYNDYCVGSQLIPGTEDVYQVVRARDGRPFWKAAAPISQWRFDSDAARPEPTWRTPASCSEDNLI</sequence>